<accession>A0A5J4T621</accession>
<proteinExistence type="predicted"/>
<protein>
    <submittedName>
        <fullName evidence="1">Uncharacterized protein</fullName>
    </submittedName>
</protein>
<name>A0A5J4T621_9EUKA</name>
<feature type="non-terminal residue" evidence="1">
    <location>
        <position position="183"/>
    </location>
</feature>
<evidence type="ECO:0000313" key="1">
    <source>
        <dbReference type="EMBL" id="KAA6353243.1"/>
    </source>
</evidence>
<dbReference type="Proteomes" id="UP000324800">
    <property type="component" value="Unassembled WGS sequence"/>
</dbReference>
<reference evidence="1 2" key="1">
    <citation type="submission" date="2019-03" db="EMBL/GenBank/DDBJ databases">
        <title>Single cell metagenomics reveals metabolic interactions within the superorganism composed of flagellate Streblomastix strix and complex community of Bacteroidetes bacteria on its surface.</title>
        <authorList>
            <person name="Treitli S.C."/>
            <person name="Kolisko M."/>
            <person name="Husnik F."/>
            <person name="Keeling P."/>
            <person name="Hampl V."/>
        </authorList>
    </citation>
    <scope>NUCLEOTIDE SEQUENCE [LARGE SCALE GENOMIC DNA]</scope>
    <source>
        <strain evidence="1">ST1C</strain>
    </source>
</reference>
<comment type="caution">
    <text evidence="1">The sequence shown here is derived from an EMBL/GenBank/DDBJ whole genome shotgun (WGS) entry which is preliminary data.</text>
</comment>
<dbReference type="EMBL" id="SNRW01038501">
    <property type="protein sequence ID" value="KAA6353243.1"/>
    <property type="molecule type" value="Genomic_DNA"/>
</dbReference>
<organism evidence="1 2">
    <name type="scientific">Streblomastix strix</name>
    <dbReference type="NCBI Taxonomy" id="222440"/>
    <lineage>
        <taxon>Eukaryota</taxon>
        <taxon>Metamonada</taxon>
        <taxon>Preaxostyla</taxon>
        <taxon>Oxymonadida</taxon>
        <taxon>Streblomastigidae</taxon>
        <taxon>Streblomastix</taxon>
    </lineage>
</organism>
<dbReference type="AlphaFoldDB" id="A0A5J4T621"/>
<evidence type="ECO:0000313" key="2">
    <source>
        <dbReference type="Proteomes" id="UP000324800"/>
    </source>
</evidence>
<sequence length="183" mass="19780">MKCPGEKLEAIITTASTEMIEKAIANFARIHNIPFDVAASPEMKQIIIESMNLRYAFINEASETLVPNLAPKRIKRTMVDEAHVCCFARIKAFQGKYVSLILDGGMISHTHVVVVLLISLLLDCLSLLLTLHTGAINAEGYARLVAQISCDLTQLDVIVGGSTTDGASTLTAGLSLFSPNNYS</sequence>
<gene>
    <name evidence="1" type="ORF">EZS28_051230</name>
</gene>